<dbReference type="EMBL" id="FOVF01000053">
    <property type="protein sequence ID" value="SFN70297.1"/>
    <property type="molecule type" value="Genomic_DNA"/>
</dbReference>
<gene>
    <name evidence="3" type="ORF">SAMN05216289_1531</name>
</gene>
<evidence type="ECO:0000259" key="2">
    <source>
        <dbReference type="PROSITE" id="PS50106"/>
    </source>
</evidence>
<dbReference type="InterPro" id="IPR036034">
    <property type="entry name" value="PDZ_sf"/>
</dbReference>
<feature type="domain" description="PDZ" evidence="2">
    <location>
        <begin position="537"/>
        <end position="604"/>
    </location>
</feature>
<dbReference type="InterPro" id="IPR001478">
    <property type="entry name" value="PDZ"/>
</dbReference>
<evidence type="ECO:0000313" key="3">
    <source>
        <dbReference type="EMBL" id="SFN70297.1"/>
    </source>
</evidence>
<dbReference type="SUPFAM" id="SSF50156">
    <property type="entry name" value="PDZ domain-like"/>
    <property type="match status" value="1"/>
</dbReference>
<dbReference type="InterPro" id="IPR041489">
    <property type="entry name" value="PDZ_6"/>
</dbReference>
<evidence type="ECO:0000256" key="1">
    <source>
        <dbReference type="SAM" id="SignalP"/>
    </source>
</evidence>
<dbReference type="RefSeq" id="WP_092410997.1">
    <property type="nucleotide sequence ID" value="NZ_FOVF01000053.1"/>
</dbReference>
<reference evidence="3 4" key="1">
    <citation type="submission" date="2016-10" db="EMBL/GenBank/DDBJ databases">
        <authorList>
            <person name="de Groot N.N."/>
        </authorList>
    </citation>
    <scope>NUCLEOTIDE SEQUENCE [LARGE SCALE GENOMIC DNA]</scope>
    <source>
        <strain evidence="3 4">CGMCC 1.7659</strain>
    </source>
</reference>
<name>A0A1I5B6G1_9GAMM</name>
<keyword evidence="1" id="KW-0732">Signal</keyword>
<dbReference type="Proteomes" id="UP000198575">
    <property type="component" value="Unassembled WGS sequence"/>
</dbReference>
<accession>A0A1I5B6G1</accession>
<evidence type="ECO:0000313" key="4">
    <source>
        <dbReference type="Proteomes" id="UP000198575"/>
    </source>
</evidence>
<dbReference type="InterPro" id="IPR021109">
    <property type="entry name" value="Peptidase_aspartic_dom_sf"/>
</dbReference>
<keyword evidence="4" id="KW-1185">Reference proteome</keyword>
<dbReference type="PROSITE" id="PS50106">
    <property type="entry name" value="PDZ"/>
    <property type="match status" value="1"/>
</dbReference>
<proteinExistence type="predicted"/>
<feature type="signal peptide" evidence="1">
    <location>
        <begin position="1"/>
        <end position="23"/>
    </location>
</feature>
<dbReference type="Pfam" id="PF17820">
    <property type="entry name" value="PDZ_6"/>
    <property type="match status" value="1"/>
</dbReference>
<protein>
    <submittedName>
        <fullName evidence="3">PDZ domain-containing protein</fullName>
    </submittedName>
</protein>
<dbReference type="Gene3D" id="2.30.42.10">
    <property type="match status" value="1"/>
</dbReference>
<sequence>MLAHSRIFLLSSLFLLASVAAHASDASRLFDRYKEATGGEAWDQARSLRLNGTLRAGGLEGRIETLVDLGGGRSASHYALGPVEGGQGYDGQLAWSRDPGGEVAVLDAPEAVRRARSQAWLDAHGYWYPARLPAVIGAPARREENGRSFDVVEATPQGGDRVSLWFDAATGLLARVDQKQERDLSVTRYDDYRVVDGLRLAFHSSNDSVDSTGRSEPRAHSEVRIAKVLLNAAFADADFARPELRASSRIVNDAGVTRIPIELVNNHIYVNGLVDGKPARFIVDTGGVNMLTPAAARKFGLEGAGKLAARGVGDETVDLALANAGEVRVGDAVLDKPVFYVVDLGALSSIEGETFDGLVGYELFSRFGVVIDYAGKQLTLAQPARFSPPQGAHAVGFDLADRIPIVQGSLDGVAVRLSIDTGSRVALTLHSPFVAEHDAATRYRAAPEAVMGWGVGGPSRGRPARFGTLRLGDLAIDGIAGDLYTGSKGAFASADISGNLGGGVLRRFTLAFDYPNRRLYLAPNARFGRADDYDRSGLFLFADGDALKVVDVAAASAGERAGLKPDDRIVSIDGESMAARSLDQWRQRLRELPTGSKLAIAYERGGTPAKATLVLADRIAARFETGSDAAAQRPPL</sequence>
<dbReference type="SMART" id="SM00228">
    <property type="entry name" value="PDZ"/>
    <property type="match status" value="1"/>
</dbReference>
<feature type="chain" id="PRO_5011618884" evidence="1">
    <location>
        <begin position="24"/>
        <end position="636"/>
    </location>
</feature>
<dbReference type="STRING" id="578942.SAMN05216289_1531"/>
<organism evidence="3 4">
    <name type="scientific">Dokdonella immobilis</name>
    <dbReference type="NCBI Taxonomy" id="578942"/>
    <lineage>
        <taxon>Bacteria</taxon>
        <taxon>Pseudomonadati</taxon>
        <taxon>Pseudomonadota</taxon>
        <taxon>Gammaproteobacteria</taxon>
        <taxon>Lysobacterales</taxon>
        <taxon>Rhodanobacteraceae</taxon>
        <taxon>Dokdonella</taxon>
    </lineage>
</organism>
<dbReference type="Pfam" id="PF13650">
    <property type="entry name" value="Asp_protease_2"/>
    <property type="match status" value="1"/>
</dbReference>
<dbReference type="OrthoDB" id="198130at2"/>
<dbReference type="AlphaFoldDB" id="A0A1I5B6G1"/>
<dbReference type="Gene3D" id="2.40.70.10">
    <property type="entry name" value="Acid Proteases"/>
    <property type="match status" value="2"/>
</dbReference>
<dbReference type="SUPFAM" id="SSF50630">
    <property type="entry name" value="Acid proteases"/>
    <property type="match status" value="1"/>
</dbReference>